<protein>
    <submittedName>
        <fullName evidence="2">Uncharacterized protein</fullName>
    </submittedName>
</protein>
<accession>A0A3N4MAK9</accession>
<evidence type="ECO:0000313" key="2">
    <source>
        <dbReference type="EMBL" id="RPB29472.1"/>
    </source>
</evidence>
<feature type="region of interest" description="Disordered" evidence="1">
    <location>
        <begin position="155"/>
        <end position="179"/>
    </location>
</feature>
<evidence type="ECO:0000256" key="1">
    <source>
        <dbReference type="SAM" id="MobiDB-lite"/>
    </source>
</evidence>
<gene>
    <name evidence="2" type="ORF">L211DRAFT_872505</name>
</gene>
<proteinExistence type="predicted"/>
<dbReference type="STRING" id="1051890.A0A3N4MAK9"/>
<dbReference type="PANTHER" id="PTHR34587:SF2">
    <property type="entry name" value="G-PROTEIN COUPLED RECEPTORS FAMILY 1 PROFILE DOMAIN-CONTAINING PROTEIN"/>
    <property type="match status" value="1"/>
</dbReference>
<dbReference type="Proteomes" id="UP000267821">
    <property type="component" value="Unassembled WGS sequence"/>
</dbReference>
<dbReference type="EMBL" id="ML121527">
    <property type="protein sequence ID" value="RPB29472.1"/>
    <property type="molecule type" value="Genomic_DNA"/>
</dbReference>
<dbReference type="OrthoDB" id="2336871at2759"/>
<organism evidence="2 3">
    <name type="scientific">Terfezia boudieri ATCC MYA-4762</name>
    <dbReference type="NCBI Taxonomy" id="1051890"/>
    <lineage>
        <taxon>Eukaryota</taxon>
        <taxon>Fungi</taxon>
        <taxon>Dikarya</taxon>
        <taxon>Ascomycota</taxon>
        <taxon>Pezizomycotina</taxon>
        <taxon>Pezizomycetes</taxon>
        <taxon>Pezizales</taxon>
        <taxon>Pezizaceae</taxon>
        <taxon>Terfezia</taxon>
    </lineage>
</organism>
<dbReference type="InterPro" id="IPR053216">
    <property type="entry name" value="Appressorial_penetr-assoc"/>
</dbReference>
<dbReference type="InParanoid" id="A0A3N4MAK9"/>
<evidence type="ECO:0000313" key="3">
    <source>
        <dbReference type="Proteomes" id="UP000267821"/>
    </source>
</evidence>
<keyword evidence="3" id="KW-1185">Reference proteome</keyword>
<name>A0A3N4MAK9_9PEZI</name>
<sequence>MESSWGDLPAAGQMVSTIIVSPQSGQNIAANTEFNIVLQVSNLEAGSFTNPDNTYYSAPQTLKNGRIVGHTHVTVQELGGSLKPTQPPNAETFAFFKGINDDEDGNGQLQAVVSNSLPAGFYRVCTMNSASNHQPVIMPVAQRGAQDDCVRFMVGQKQNNGGNKGGKNGGRGRLMSFRT</sequence>
<dbReference type="PANTHER" id="PTHR34587">
    <property type="entry name" value="VWFA DOMAIN-CONTAINING PROTEIN"/>
    <property type="match status" value="1"/>
</dbReference>
<reference evidence="2 3" key="1">
    <citation type="journal article" date="2018" name="Nat. Ecol. Evol.">
        <title>Pezizomycetes genomes reveal the molecular basis of ectomycorrhizal truffle lifestyle.</title>
        <authorList>
            <person name="Murat C."/>
            <person name="Payen T."/>
            <person name="Noel B."/>
            <person name="Kuo A."/>
            <person name="Morin E."/>
            <person name="Chen J."/>
            <person name="Kohler A."/>
            <person name="Krizsan K."/>
            <person name="Balestrini R."/>
            <person name="Da Silva C."/>
            <person name="Montanini B."/>
            <person name="Hainaut M."/>
            <person name="Levati E."/>
            <person name="Barry K.W."/>
            <person name="Belfiori B."/>
            <person name="Cichocki N."/>
            <person name="Clum A."/>
            <person name="Dockter R.B."/>
            <person name="Fauchery L."/>
            <person name="Guy J."/>
            <person name="Iotti M."/>
            <person name="Le Tacon F."/>
            <person name="Lindquist E.A."/>
            <person name="Lipzen A."/>
            <person name="Malagnac F."/>
            <person name="Mello A."/>
            <person name="Molinier V."/>
            <person name="Miyauchi S."/>
            <person name="Poulain J."/>
            <person name="Riccioni C."/>
            <person name="Rubini A."/>
            <person name="Sitrit Y."/>
            <person name="Splivallo R."/>
            <person name="Traeger S."/>
            <person name="Wang M."/>
            <person name="Zifcakova L."/>
            <person name="Wipf D."/>
            <person name="Zambonelli A."/>
            <person name="Paolocci F."/>
            <person name="Nowrousian M."/>
            <person name="Ottonello S."/>
            <person name="Baldrian P."/>
            <person name="Spatafora J.W."/>
            <person name="Henrissat B."/>
            <person name="Nagy L.G."/>
            <person name="Aury J.M."/>
            <person name="Wincker P."/>
            <person name="Grigoriev I.V."/>
            <person name="Bonfante P."/>
            <person name="Martin F.M."/>
        </authorList>
    </citation>
    <scope>NUCLEOTIDE SEQUENCE [LARGE SCALE GENOMIC DNA]</scope>
    <source>
        <strain evidence="2 3">ATCC MYA-4762</strain>
    </source>
</reference>
<dbReference type="AlphaFoldDB" id="A0A3N4MAK9"/>
<feature type="compositionally biased region" description="Gly residues" evidence="1">
    <location>
        <begin position="162"/>
        <end position="172"/>
    </location>
</feature>